<evidence type="ECO:0000256" key="7">
    <source>
        <dbReference type="ARBA" id="ARBA00022989"/>
    </source>
</evidence>
<keyword evidence="12" id="KW-1185">Reference proteome</keyword>
<keyword evidence="5 9" id="KW-0812">Transmembrane</keyword>
<gene>
    <name evidence="11" type="ORF">HAX54_015646</name>
</gene>
<feature type="transmembrane region" description="Helical" evidence="9">
    <location>
        <begin position="160"/>
        <end position="178"/>
    </location>
</feature>
<protein>
    <recommendedName>
        <fullName evidence="9">Bidirectional sugar transporter SWEET</fullName>
    </recommendedName>
</protein>
<feature type="region of interest" description="Disordered" evidence="10">
    <location>
        <begin position="62"/>
        <end position="102"/>
    </location>
</feature>
<dbReference type="PANTHER" id="PTHR10791:SF119">
    <property type="entry name" value="BIDIRECTIONAL SUGAR TRANSPORTER SWEET11-LIKE"/>
    <property type="match status" value="1"/>
</dbReference>
<feature type="transmembrane region" description="Helical" evidence="9">
    <location>
        <begin position="199"/>
        <end position="223"/>
    </location>
</feature>
<dbReference type="PANTHER" id="PTHR10791">
    <property type="entry name" value="RAG1-ACTIVATING PROTEIN 1"/>
    <property type="match status" value="1"/>
</dbReference>
<keyword evidence="3 9" id="KW-0813">Transport</keyword>
<evidence type="ECO:0000256" key="9">
    <source>
        <dbReference type="RuleBase" id="RU910715"/>
    </source>
</evidence>
<keyword evidence="7 9" id="KW-1133">Transmembrane helix</keyword>
<evidence type="ECO:0000256" key="2">
    <source>
        <dbReference type="ARBA" id="ARBA00007809"/>
    </source>
</evidence>
<evidence type="ECO:0000313" key="11">
    <source>
        <dbReference type="EMBL" id="MCD7446742.1"/>
    </source>
</evidence>
<evidence type="ECO:0000313" key="12">
    <source>
        <dbReference type="Proteomes" id="UP000823775"/>
    </source>
</evidence>
<evidence type="ECO:0000256" key="8">
    <source>
        <dbReference type="ARBA" id="ARBA00023136"/>
    </source>
</evidence>
<comment type="caution">
    <text evidence="11">The sequence shown here is derived from an EMBL/GenBank/DDBJ whole genome shotgun (WGS) entry which is preliminary data.</text>
</comment>
<proteinExistence type="inferred from homology"/>
<evidence type="ECO:0000256" key="10">
    <source>
        <dbReference type="SAM" id="MobiDB-lite"/>
    </source>
</evidence>
<evidence type="ECO:0000256" key="6">
    <source>
        <dbReference type="ARBA" id="ARBA00022737"/>
    </source>
</evidence>
<dbReference type="Gene3D" id="1.20.1280.290">
    <property type="match status" value="1"/>
</dbReference>
<dbReference type="EMBL" id="JACEIK010000020">
    <property type="protein sequence ID" value="MCD7446742.1"/>
    <property type="molecule type" value="Genomic_DNA"/>
</dbReference>
<keyword evidence="8 9" id="KW-0472">Membrane</keyword>
<dbReference type="Pfam" id="PF03083">
    <property type="entry name" value="MtN3_slv"/>
    <property type="match status" value="1"/>
</dbReference>
<dbReference type="Proteomes" id="UP000823775">
    <property type="component" value="Unassembled WGS sequence"/>
</dbReference>
<evidence type="ECO:0000256" key="3">
    <source>
        <dbReference type="ARBA" id="ARBA00022448"/>
    </source>
</evidence>
<name>A0ABS8RIW7_DATST</name>
<comment type="caution">
    <text evidence="9">Lacks conserved residue(s) required for the propagation of feature annotation.</text>
</comment>
<dbReference type="InterPro" id="IPR047664">
    <property type="entry name" value="SWEET"/>
</dbReference>
<dbReference type="InterPro" id="IPR004316">
    <property type="entry name" value="SWEET_rpt"/>
</dbReference>
<keyword evidence="4 9" id="KW-0762">Sugar transport</keyword>
<evidence type="ECO:0000256" key="4">
    <source>
        <dbReference type="ARBA" id="ARBA00022597"/>
    </source>
</evidence>
<comment type="function">
    <text evidence="9">Mediates both low-affinity uptake and efflux of sugar across the membrane.</text>
</comment>
<feature type="transmembrane region" description="Helical" evidence="9">
    <location>
        <begin position="243"/>
        <end position="261"/>
    </location>
</feature>
<keyword evidence="6" id="KW-0677">Repeat</keyword>
<feature type="transmembrane region" description="Helical" evidence="9">
    <location>
        <begin position="135"/>
        <end position="154"/>
    </location>
</feature>
<evidence type="ECO:0000256" key="1">
    <source>
        <dbReference type="ARBA" id="ARBA00004127"/>
    </source>
</evidence>
<organism evidence="11 12">
    <name type="scientific">Datura stramonium</name>
    <name type="common">Jimsonweed</name>
    <name type="synonym">Common thornapple</name>
    <dbReference type="NCBI Taxonomy" id="4076"/>
    <lineage>
        <taxon>Eukaryota</taxon>
        <taxon>Viridiplantae</taxon>
        <taxon>Streptophyta</taxon>
        <taxon>Embryophyta</taxon>
        <taxon>Tracheophyta</taxon>
        <taxon>Spermatophyta</taxon>
        <taxon>Magnoliopsida</taxon>
        <taxon>eudicotyledons</taxon>
        <taxon>Gunneridae</taxon>
        <taxon>Pentapetalae</taxon>
        <taxon>asterids</taxon>
        <taxon>lamiids</taxon>
        <taxon>Solanales</taxon>
        <taxon>Solanaceae</taxon>
        <taxon>Solanoideae</taxon>
        <taxon>Datureae</taxon>
        <taxon>Datura</taxon>
    </lineage>
</organism>
<comment type="subcellular location">
    <subcellularLocation>
        <location evidence="1">Endomembrane system</location>
        <topology evidence="1">Multi-pass membrane protein</topology>
    </subcellularLocation>
</comment>
<accession>A0ABS8RIW7</accession>
<reference evidence="11 12" key="1">
    <citation type="journal article" date="2021" name="BMC Genomics">
        <title>Datura genome reveals duplications of psychoactive alkaloid biosynthetic genes and high mutation rate following tissue culture.</title>
        <authorList>
            <person name="Rajewski A."/>
            <person name="Carter-House D."/>
            <person name="Stajich J."/>
            <person name="Litt A."/>
        </authorList>
    </citation>
    <scope>NUCLEOTIDE SEQUENCE [LARGE SCALE GENOMIC DNA]</scope>
    <source>
        <strain evidence="11">AR-01</strain>
    </source>
</reference>
<sequence>MGTSGGGGDGTSGGGKIIIGGRLGGGGDGTSGGGKIIIGGRLGGGGDGTSGGGKIIIGGRLGGGGEGTSGGRLGGGGDGTSGGGRRIIGGRLGGGEDGTSGGGRITYGGRRLFGGGGEGTNGGCRCGIDFLPGRLPLFLLPMFLLLLLLLWLLMNSSSSLSLAFLLFGSALASKNSIVGEKQCWKFAILWLETYRRERWLVFLVTGLLLLVSLVTLSRSFVFLSPIPTFYKIYKKKSTEGYQSIPYVIALFSSMLWIYYAILKTNTTLLITINSFGMFIETIYVGVYISTHQKRPGSIL</sequence>
<comment type="similarity">
    <text evidence="2 9">Belongs to the SWEET sugar transporter family.</text>
</comment>
<evidence type="ECO:0000256" key="5">
    <source>
        <dbReference type="ARBA" id="ARBA00022692"/>
    </source>
</evidence>
<feature type="transmembrane region" description="Helical" evidence="9">
    <location>
        <begin position="268"/>
        <end position="289"/>
    </location>
</feature>